<reference evidence="3" key="1">
    <citation type="submission" date="2023-07" db="EMBL/GenBank/DDBJ databases">
        <title>draft genome sequence of fig (Ficus carica).</title>
        <authorList>
            <person name="Takahashi T."/>
            <person name="Nishimura K."/>
        </authorList>
    </citation>
    <scope>NUCLEOTIDE SEQUENCE</scope>
</reference>
<evidence type="ECO:0000313" key="2">
    <source>
        <dbReference type="EMBL" id="GMN72752.1"/>
    </source>
</evidence>
<evidence type="ECO:0000313" key="3">
    <source>
        <dbReference type="EMBL" id="GMN72766.1"/>
    </source>
</evidence>
<feature type="region of interest" description="Disordered" evidence="1">
    <location>
        <begin position="1"/>
        <end position="26"/>
    </location>
</feature>
<keyword evidence="4" id="KW-1185">Reference proteome</keyword>
<protein>
    <submittedName>
        <fullName evidence="3">Uncharacterized protein</fullName>
    </submittedName>
</protein>
<proteinExistence type="predicted"/>
<accession>A0AA88EK66</accession>
<dbReference type="EMBL" id="BTGU01010438">
    <property type="protein sequence ID" value="GMN72766.1"/>
    <property type="molecule type" value="Genomic_DNA"/>
</dbReference>
<name>A0AA88EK66_FICCA</name>
<dbReference type="AlphaFoldDB" id="A0AA88EK66"/>
<sequence>MNESGSASEHEEDDQASENDQRNDDVMLAMAVVAVTASRRKRRRALQPMHNSSLTGSQRVEEILNRHEEIIQDLIRMKLDTFRALSNLLDGTGPSSGTQQDLSTRGAMNQIRDMMADDMWDRYQASPWYKST</sequence>
<organism evidence="3 4">
    <name type="scientific">Ficus carica</name>
    <name type="common">Common fig</name>
    <dbReference type="NCBI Taxonomy" id="3494"/>
    <lineage>
        <taxon>Eukaryota</taxon>
        <taxon>Viridiplantae</taxon>
        <taxon>Streptophyta</taxon>
        <taxon>Embryophyta</taxon>
        <taxon>Tracheophyta</taxon>
        <taxon>Spermatophyta</taxon>
        <taxon>Magnoliopsida</taxon>
        <taxon>eudicotyledons</taxon>
        <taxon>Gunneridae</taxon>
        <taxon>Pentapetalae</taxon>
        <taxon>rosids</taxon>
        <taxon>fabids</taxon>
        <taxon>Rosales</taxon>
        <taxon>Moraceae</taxon>
        <taxon>Ficeae</taxon>
        <taxon>Ficus</taxon>
    </lineage>
</organism>
<gene>
    <name evidence="2" type="ORF">TIFTF001_052063</name>
    <name evidence="3" type="ORF">TIFTF001_052067</name>
</gene>
<dbReference type="EMBL" id="BTGU01010436">
    <property type="protein sequence ID" value="GMN72752.1"/>
    <property type="molecule type" value="Genomic_DNA"/>
</dbReference>
<evidence type="ECO:0000256" key="1">
    <source>
        <dbReference type="SAM" id="MobiDB-lite"/>
    </source>
</evidence>
<evidence type="ECO:0000313" key="4">
    <source>
        <dbReference type="Proteomes" id="UP001187192"/>
    </source>
</evidence>
<dbReference type="Proteomes" id="UP001187192">
    <property type="component" value="Unassembled WGS sequence"/>
</dbReference>
<comment type="caution">
    <text evidence="3">The sequence shown here is derived from an EMBL/GenBank/DDBJ whole genome shotgun (WGS) entry which is preliminary data.</text>
</comment>